<accession>A0ABR9AHV6</accession>
<dbReference type="Pfam" id="PF13396">
    <property type="entry name" value="PLDc_N"/>
    <property type="match status" value="1"/>
</dbReference>
<evidence type="ECO:0000256" key="3">
    <source>
        <dbReference type="ARBA" id="ARBA00022692"/>
    </source>
</evidence>
<reference evidence="8 9" key="1">
    <citation type="submission" date="2020-09" db="EMBL/GenBank/DDBJ databases">
        <title>Echinicola sp. CAU 1574 isolated from sand of Sido Beach.</title>
        <authorList>
            <person name="Kim W."/>
        </authorList>
    </citation>
    <scope>NUCLEOTIDE SEQUENCE [LARGE SCALE GENOMIC DNA]</scope>
    <source>
        <strain evidence="8 9">CAU 1574</strain>
    </source>
</reference>
<comment type="subcellular location">
    <subcellularLocation>
        <location evidence="1">Cell membrane</location>
        <topology evidence="1">Multi-pass membrane protein</topology>
    </subcellularLocation>
</comment>
<evidence type="ECO:0000313" key="9">
    <source>
        <dbReference type="Proteomes" id="UP000647133"/>
    </source>
</evidence>
<dbReference type="InterPro" id="IPR027379">
    <property type="entry name" value="CLS_N"/>
</dbReference>
<evidence type="ECO:0000256" key="4">
    <source>
        <dbReference type="ARBA" id="ARBA00022989"/>
    </source>
</evidence>
<evidence type="ECO:0000256" key="6">
    <source>
        <dbReference type="SAM" id="Phobius"/>
    </source>
</evidence>
<evidence type="ECO:0000256" key="2">
    <source>
        <dbReference type="ARBA" id="ARBA00022475"/>
    </source>
</evidence>
<feature type="domain" description="Cardiolipin synthase N-terminal" evidence="7">
    <location>
        <begin position="14"/>
        <end position="57"/>
    </location>
</feature>
<keyword evidence="4 6" id="KW-1133">Transmembrane helix</keyword>
<keyword evidence="9" id="KW-1185">Reference proteome</keyword>
<protein>
    <submittedName>
        <fullName evidence="8">PLDc_N domain-containing protein</fullName>
    </submittedName>
</protein>
<feature type="transmembrane region" description="Helical" evidence="6">
    <location>
        <begin position="35"/>
        <end position="55"/>
    </location>
</feature>
<gene>
    <name evidence="8" type="ORF">IFO69_06675</name>
</gene>
<sequence>MMKIILLFTLIPLALMVWALVDVLTAEFADSNTKLIWVIVILLLPFLGSILYLLIGRKEKTRTF</sequence>
<dbReference type="RefSeq" id="WP_192009294.1">
    <property type="nucleotide sequence ID" value="NZ_JACYTQ010000002.1"/>
</dbReference>
<proteinExistence type="predicted"/>
<name>A0ABR9AHV6_9BACT</name>
<evidence type="ECO:0000259" key="7">
    <source>
        <dbReference type="Pfam" id="PF13396"/>
    </source>
</evidence>
<keyword evidence="5 6" id="KW-0472">Membrane</keyword>
<dbReference type="Proteomes" id="UP000647133">
    <property type="component" value="Unassembled WGS sequence"/>
</dbReference>
<evidence type="ECO:0000256" key="1">
    <source>
        <dbReference type="ARBA" id="ARBA00004651"/>
    </source>
</evidence>
<organism evidence="8 9">
    <name type="scientific">Echinicola arenosa</name>
    <dbReference type="NCBI Taxonomy" id="2774144"/>
    <lineage>
        <taxon>Bacteria</taxon>
        <taxon>Pseudomonadati</taxon>
        <taxon>Bacteroidota</taxon>
        <taxon>Cytophagia</taxon>
        <taxon>Cytophagales</taxon>
        <taxon>Cyclobacteriaceae</taxon>
        <taxon>Echinicola</taxon>
    </lineage>
</organism>
<evidence type="ECO:0000313" key="8">
    <source>
        <dbReference type="EMBL" id="MBD8488427.1"/>
    </source>
</evidence>
<keyword evidence="2" id="KW-1003">Cell membrane</keyword>
<evidence type="ECO:0000256" key="5">
    <source>
        <dbReference type="ARBA" id="ARBA00023136"/>
    </source>
</evidence>
<dbReference type="EMBL" id="JACYTQ010000002">
    <property type="protein sequence ID" value="MBD8488427.1"/>
    <property type="molecule type" value="Genomic_DNA"/>
</dbReference>
<keyword evidence="3 6" id="KW-0812">Transmembrane</keyword>
<comment type="caution">
    <text evidence="8">The sequence shown here is derived from an EMBL/GenBank/DDBJ whole genome shotgun (WGS) entry which is preliminary data.</text>
</comment>